<gene>
    <name evidence="5" type="ORF">OMP38_25965</name>
</gene>
<dbReference type="InterPro" id="IPR009057">
    <property type="entry name" value="Homeodomain-like_sf"/>
</dbReference>
<dbReference type="RefSeq" id="WP_277567601.1">
    <property type="nucleotide sequence ID" value="NZ_JAPDHZ010000004.1"/>
</dbReference>
<evidence type="ECO:0000256" key="3">
    <source>
        <dbReference type="ARBA" id="ARBA00023163"/>
    </source>
</evidence>
<dbReference type="EMBL" id="JAPDHZ010000004">
    <property type="protein sequence ID" value="MDG0793886.1"/>
    <property type="molecule type" value="Genomic_DNA"/>
</dbReference>
<evidence type="ECO:0000256" key="2">
    <source>
        <dbReference type="ARBA" id="ARBA00023125"/>
    </source>
</evidence>
<evidence type="ECO:0000313" key="6">
    <source>
        <dbReference type="Proteomes" id="UP001153387"/>
    </source>
</evidence>
<evidence type="ECO:0000313" key="5">
    <source>
        <dbReference type="EMBL" id="MDG0793886.1"/>
    </source>
</evidence>
<feature type="domain" description="HTH araC/xylS-type" evidence="4">
    <location>
        <begin position="1"/>
        <end position="88"/>
    </location>
</feature>
<name>A0A9X4KL50_9BACL</name>
<protein>
    <submittedName>
        <fullName evidence="5">AraC family transcriptional regulator</fullName>
    </submittedName>
</protein>
<evidence type="ECO:0000256" key="1">
    <source>
        <dbReference type="ARBA" id="ARBA00023015"/>
    </source>
</evidence>
<dbReference type="PROSITE" id="PS01124">
    <property type="entry name" value="HTH_ARAC_FAMILY_2"/>
    <property type="match status" value="1"/>
</dbReference>
<dbReference type="AlphaFoldDB" id="A0A9X4KL50"/>
<keyword evidence="3" id="KW-0804">Transcription</keyword>
<dbReference type="Gene3D" id="1.10.10.60">
    <property type="entry name" value="Homeodomain-like"/>
    <property type="match status" value="1"/>
</dbReference>
<comment type="caution">
    <text evidence="5">The sequence shown here is derived from an EMBL/GenBank/DDBJ whole genome shotgun (WGS) entry which is preliminary data.</text>
</comment>
<keyword evidence="1" id="KW-0805">Transcription regulation</keyword>
<proteinExistence type="predicted"/>
<dbReference type="GO" id="GO:0043565">
    <property type="term" value="F:sequence-specific DNA binding"/>
    <property type="evidence" value="ECO:0007669"/>
    <property type="project" value="InterPro"/>
</dbReference>
<dbReference type="Proteomes" id="UP001153387">
    <property type="component" value="Unassembled WGS sequence"/>
</dbReference>
<organism evidence="5 6">
    <name type="scientific">Cohnella ginsengisoli</name>
    <dbReference type="NCBI Taxonomy" id="425004"/>
    <lineage>
        <taxon>Bacteria</taxon>
        <taxon>Bacillati</taxon>
        <taxon>Bacillota</taxon>
        <taxon>Bacilli</taxon>
        <taxon>Bacillales</taxon>
        <taxon>Paenibacillaceae</taxon>
        <taxon>Cohnella</taxon>
    </lineage>
</organism>
<accession>A0A9X4KL50</accession>
<keyword evidence="6" id="KW-1185">Reference proteome</keyword>
<dbReference type="SUPFAM" id="SSF46689">
    <property type="entry name" value="Homeodomain-like"/>
    <property type="match status" value="1"/>
</dbReference>
<dbReference type="InterPro" id="IPR018060">
    <property type="entry name" value="HTH_AraC"/>
</dbReference>
<reference evidence="5 6" key="1">
    <citation type="submission" date="2022-10" db="EMBL/GenBank/DDBJ databases">
        <title>Comparative genomic analysis of Cohnella hashimotonis sp. nov., isolated from the International Space Station.</title>
        <authorList>
            <person name="Simpson A."/>
            <person name="Venkateswaran K."/>
        </authorList>
    </citation>
    <scope>NUCLEOTIDE SEQUENCE [LARGE SCALE GENOMIC DNA]</scope>
    <source>
        <strain evidence="5 6">DSM 18997</strain>
    </source>
</reference>
<evidence type="ECO:0000259" key="4">
    <source>
        <dbReference type="PROSITE" id="PS01124"/>
    </source>
</evidence>
<dbReference type="Pfam" id="PF12833">
    <property type="entry name" value="HTH_18"/>
    <property type="match status" value="1"/>
</dbReference>
<dbReference type="PANTHER" id="PTHR43280:SF2">
    <property type="entry name" value="HTH-TYPE TRANSCRIPTIONAL REGULATOR EXSA"/>
    <property type="match status" value="1"/>
</dbReference>
<keyword evidence="2" id="KW-0238">DNA-binding</keyword>
<dbReference type="SMART" id="SM00342">
    <property type="entry name" value="HTH_ARAC"/>
    <property type="match status" value="1"/>
</dbReference>
<dbReference type="PANTHER" id="PTHR43280">
    <property type="entry name" value="ARAC-FAMILY TRANSCRIPTIONAL REGULATOR"/>
    <property type="match status" value="1"/>
</dbReference>
<dbReference type="GO" id="GO:0003700">
    <property type="term" value="F:DNA-binding transcription factor activity"/>
    <property type="evidence" value="ECO:0007669"/>
    <property type="project" value="InterPro"/>
</dbReference>
<sequence length="92" mass="10932">MESYRTEWITEGLPYGHDYISRLFKQCFGQSPRDYHNQARLAQVQRLLEETELSSTAIAERMKFGSVHHFCKWFKTNTGLQPGAYRKRSRFL</sequence>